<dbReference type="OrthoDB" id="276962at2"/>
<keyword evidence="2" id="KW-1185">Reference proteome</keyword>
<dbReference type="Gene3D" id="3.40.50.150">
    <property type="entry name" value="Vaccinia Virus protein VP39"/>
    <property type="match status" value="1"/>
</dbReference>
<name>A0A5C5VGB9_9BACT</name>
<organism evidence="1 2">
    <name type="scientific">Posidoniimonas corsicana</name>
    <dbReference type="NCBI Taxonomy" id="1938618"/>
    <lineage>
        <taxon>Bacteria</taxon>
        <taxon>Pseudomonadati</taxon>
        <taxon>Planctomycetota</taxon>
        <taxon>Planctomycetia</taxon>
        <taxon>Pirellulales</taxon>
        <taxon>Lacipirellulaceae</taxon>
        <taxon>Posidoniimonas</taxon>
    </lineage>
</organism>
<dbReference type="EMBL" id="SIHJ01000001">
    <property type="protein sequence ID" value="TWT37103.1"/>
    <property type="molecule type" value="Genomic_DNA"/>
</dbReference>
<evidence type="ECO:0008006" key="3">
    <source>
        <dbReference type="Google" id="ProtNLM"/>
    </source>
</evidence>
<dbReference type="Proteomes" id="UP000316714">
    <property type="component" value="Unassembled WGS sequence"/>
</dbReference>
<dbReference type="InterPro" id="IPR029063">
    <property type="entry name" value="SAM-dependent_MTases_sf"/>
</dbReference>
<dbReference type="RefSeq" id="WP_146564460.1">
    <property type="nucleotide sequence ID" value="NZ_SIHJ01000001.1"/>
</dbReference>
<accession>A0A5C5VGB9</accession>
<evidence type="ECO:0000313" key="2">
    <source>
        <dbReference type="Proteomes" id="UP000316714"/>
    </source>
</evidence>
<protein>
    <recommendedName>
        <fullName evidence="3">O-methyltransferase</fullName>
    </recommendedName>
</protein>
<evidence type="ECO:0000313" key="1">
    <source>
        <dbReference type="EMBL" id="TWT37103.1"/>
    </source>
</evidence>
<comment type="caution">
    <text evidence="1">The sequence shown here is derived from an EMBL/GenBank/DDBJ whole genome shotgun (WGS) entry which is preliminary data.</text>
</comment>
<dbReference type="AlphaFoldDB" id="A0A5C5VGB9"/>
<reference evidence="1 2" key="1">
    <citation type="submission" date="2019-02" db="EMBL/GenBank/DDBJ databases">
        <title>Deep-cultivation of Planctomycetes and their phenomic and genomic characterization uncovers novel biology.</title>
        <authorList>
            <person name="Wiegand S."/>
            <person name="Jogler M."/>
            <person name="Boedeker C."/>
            <person name="Pinto D."/>
            <person name="Vollmers J."/>
            <person name="Rivas-Marin E."/>
            <person name="Kohn T."/>
            <person name="Peeters S.H."/>
            <person name="Heuer A."/>
            <person name="Rast P."/>
            <person name="Oberbeckmann S."/>
            <person name="Bunk B."/>
            <person name="Jeske O."/>
            <person name="Meyerdierks A."/>
            <person name="Storesund J.E."/>
            <person name="Kallscheuer N."/>
            <person name="Luecker S."/>
            <person name="Lage O.M."/>
            <person name="Pohl T."/>
            <person name="Merkel B.J."/>
            <person name="Hornburger P."/>
            <person name="Mueller R.-W."/>
            <person name="Bruemmer F."/>
            <person name="Labrenz M."/>
            <person name="Spormann A.M."/>
            <person name="Op Den Camp H."/>
            <person name="Overmann J."/>
            <person name="Amann R."/>
            <person name="Jetten M.S.M."/>
            <person name="Mascher T."/>
            <person name="Medema M.H."/>
            <person name="Devos D.P."/>
            <person name="Kaster A.-K."/>
            <person name="Ovreas L."/>
            <person name="Rohde M."/>
            <person name="Galperin M.Y."/>
            <person name="Jogler C."/>
        </authorList>
    </citation>
    <scope>NUCLEOTIDE SEQUENCE [LARGE SCALE GENOMIC DNA]</scope>
    <source>
        <strain evidence="1 2">KOR34</strain>
    </source>
</reference>
<gene>
    <name evidence="1" type="ORF">KOR34_20500</name>
</gene>
<sequence>MSVSTSATLTPPQKIVRECVRPFRQLRRRISATAPAVAPPPAPQVMAGIQGFHPLDCTVEPEGVELIKTLTRESRQHPGPIIEIGTLLGVTATHMALAKAPEQKIITVDNYCWNPWGLLPDVQHDLARQVLYYLIESGDVQQLREDKNKYFEEYDGPAPAMVFLDAMHDYVETKKDIEWAQRVGAKIIAGHDYCDKFPGVIQIVDECGGPSRLGGTVWVL</sequence>
<proteinExistence type="predicted"/>